<dbReference type="STRING" id="322710.Avin_30310"/>
<dbReference type="EMBL" id="CP001157">
    <property type="protein sequence ID" value="ACO79196.1"/>
    <property type="molecule type" value="Genomic_DNA"/>
</dbReference>
<dbReference type="HOGENOM" id="CLU_2696607_0_0_6"/>
<dbReference type="AlphaFoldDB" id="C1DN29"/>
<keyword evidence="2" id="KW-1185">Reference proteome</keyword>
<accession>C1DN29</accession>
<evidence type="ECO:0000313" key="1">
    <source>
        <dbReference type="EMBL" id="ACO79196.1"/>
    </source>
</evidence>
<dbReference type="Proteomes" id="UP000002424">
    <property type="component" value="Chromosome"/>
</dbReference>
<name>C1DN29_AZOVD</name>
<dbReference type="KEGG" id="avn:Avin_30310"/>
<reference evidence="1 2" key="1">
    <citation type="journal article" date="2009" name="J. Bacteriol.">
        <title>Genome sequence of Azotobacter vinelandii, an obligate aerobe specialized to support diverse anaerobic metabolic processes.</title>
        <authorList>
            <person name="Setubal J.C."/>
            <person name="dos Santos P."/>
            <person name="Goldman B.S."/>
            <person name="Ertesvag H."/>
            <person name="Espin G."/>
            <person name="Rubio L.M."/>
            <person name="Valla S."/>
            <person name="Almeida N.F."/>
            <person name="Balasubramanian D."/>
            <person name="Cromes L."/>
            <person name="Curatti L."/>
            <person name="Du Z."/>
            <person name="Godsy E."/>
            <person name="Goodner B."/>
            <person name="Hellner-Burris K."/>
            <person name="Hernandez J.A."/>
            <person name="Houmiel K."/>
            <person name="Imperial J."/>
            <person name="Kennedy C."/>
            <person name="Larson T.J."/>
            <person name="Latreille P."/>
            <person name="Ligon L.S."/>
            <person name="Lu J."/>
            <person name="Maerk M."/>
            <person name="Miller N.M."/>
            <person name="Norton S."/>
            <person name="O'Carroll I.P."/>
            <person name="Paulsen I."/>
            <person name="Raulfs E.C."/>
            <person name="Roemer R."/>
            <person name="Rosser J."/>
            <person name="Segura D."/>
            <person name="Slater S."/>
            <person name="Stricklin S.L."/>
            <person name="Studholme D.J."/>
            <person name="Sun J."/>
            <person name="Viana C.J."/>
            <person name="Wallin E."/>
            <person name="Wang B."/>
            <person name="Wheeler C."/>
            <person name="Zhu H."/>
            <person name="Dean D.R."/>
            <person name="Dixon R."/>
            <person name="Wood D."/>
        </authorList>
    </citation>
    <scope>NUCLEOTIDE SEQUENCE [LARGE SCALE GENOMIC DNA]</scope>
    <source>
        <strain evidence="2">DJ / ATCC BAA-1303</strain>
    </source>
</reference>
<dbReference type="EnsemblBacteria" id="ACO79196">
    <property type="protein sequence ID" value="ACO79196"/>
    <property type="gene ID" value="Avin_30310"/>
</dbReference>
<sequence length="73" mass="8263">MAGYSRSPEWAGRRYNPRKGHVSLMGIFVCMENVAGTCSCRVYERAGRLFCMGWEAFFSNQFRGCGFHGNRSA</sequence>
<proteinExistence type="predicted"/>
<organism evidence="1 2">
    <name type="scientific">Azotobacter vinelandii (strain DJ / ATCC BAA-1303)</name>
    <dbReference type="NCBI Taxonomy" id="322710"/>
    <lineage>
        <taxon>Bacteria</taxon>
        <taxon>Pseudomonadati</taxon>
        <taxon>Pseudomonadota</taxon>
        <taxon>Gammaproteobacteria</taxon>
        <taxon>Pseudomonadales</taxon>
        <taxon>Pseudomonadaceae</taxon>
        <taxon>Azotobacter</taxon>
    </lineage>
</organism>
<evidence type="ECO:0000313" key="2">
    <source>
        <dbReference type="Proteomes" id="UP000002424"/>
    </source>
</evidence>
<protein>
    <submittedName>
        <fullName evidence="1">Uncharacterized protein</fullName>
    </submittedName>
</protein>
<gene>
    <name evidence="1" type="ordered locus">Avin_30310</name>
</gene>
<dbReference type="OrthoDB" id="9953958at2"/>